<dbReference type="AlphaFoldDB" id="A0A3A3GAW8"/>
<dbReference type="RefSeq" id="WP_119787269.1">
    <property type="nucleotide sequence ID" value="NZ_QYUQ01000002.1"/>
</dbReference>
<name>A0A3A3GAW8_9BURK</name>
<protein>
    <recommendedName>
        <fullName evidence="6">Esterase</fullName>
    </recommendedName>
</protein>
<organism evidence="4 5">
    <name type="scientific">Noviherbaspirillum sedimenti</name>
    <dbReference type="NCBI Taxonomy" id="2320865"/>
    <lineage>
        <taxon>Bacteria</taxon>
        <taxon>Pseudomonadati</taxon>
        <taxon>Pseudomonadota</taxon>
        <taxon>Betaproteobacteria</taxon>
        <taxon>Burkholderiales</taxon>
        <taxon>Oxalobacteraceae</taxon>
        <taxon>Noviherbaspirillum</taxon>
    </lineage>
</organism>
<evidence type="ECO:0008006" key="6">
    <source>
        <dbReference type="Google" id="ProtNLM"/>
    </source>
</evidence>
<dbReference type="Gene3D" id="3.40.50.1820">
    <property type="entry name" value="alpha/beta hydrolase"/>
    <property type="match status" value="1"/>
</dbReference>
<dbReference type="InterPro" id="IPR029058">
    <property type="entry name" value="AB_hydrolase_fold"/>
</dbReference>
<gene>
    <name evidence="4" type="ORF">D3878_21120</name>
</gene>
<keyword evidence="1 3" id="KW-0732">Signal</keyword>
<keyword evidence="2" id="KW-0378">Hydrolase</keyword>
<feature type="chain" id="PRO_5017287160" description="Esterase" evidence="3">
    <location>
        <begin position="24"/>
        <end position="332"/>
    </location>
</feature>
<sequence>MQILSLHIVRALALLLATSSAFAATPKPGAWNENEQNYGLFNLHVYLPQQARPTLAKKRALMVVLHGCKQTAYGDIMDKRAGWESAAEQYGMVLAAPDVPETNTPGSRLFAGCWDWFGTAHQRDGRDIGPLAEMIKGLQARPELNIDPQQIYVVGMSSGAAVAQVLACAYPELVAGVGLHSAPAMGSNVPEVFAPPKIEAAAIVDNCRSYAGDQQAAFATQIASVIHGSDDRLAHAAHAGRNRDALQALYGASQEGGKIAEANQSNGSLYKDDKGQLRVAHIQVEGLGHAFAAGDGGSGGGTHGNSFHDYSHINYPAWVTRFFFDNNLRVKR</sequence>
<comment type="caution">
    <text evidence="4">The sequence shown here is derived from an EMBL/GenBank/DDBJ whole genome shotgun (WGS) entry which is preliminary data.</text>
</comment>
<feature type="signal peptide" evidence="3">
    <location>
        <begin position="1"/>
        <end position="23"/>
    </location>
</feature>
<dbReference type="GO" id="GO:0016787">
    <property type="term" value="F:hydrolase activity"/>
    <property type="evidence" value="ECO:0007669"/>
    <property type="project" value="UniProtKB-KW"/>
</dbReference>
<evidence type="ECO:0000256" key="2">
    <source>
        <dbReference type="ARBA" id="ARBA00022801"/>
    </source>
</evidence>
<dbReference type="Proteomes" id="UP000266327">
    <property type="component" value="Unassembled WGS sequence"/>
</dbReference>
<accession>A0A3A3GAW8</accession>
<dbReference type="NCBIfam" id="TIGR01840">
    <property type="entry name" value="esterase_phb"/>
    <property type="match status" value="1"/>
</dbReference>
<dbReference type="PANTHER" id="PTHR43037:SF5">
    <property type="entry name" value="FERULOYL ESTERASE"/>
    <property type="match status" value="1"/>
</dbReference>
<evidence type="ECO:0000313" key="5">
    <source>
        <dbReference type="Proteomes" id="UP000266327"/>
    </source>
</evidence>
<dbReference type="OrthoDB" id="8708709at2"/>
<dbReference type="PANTHER" id="PTHR43037">
    <property type="entry name" value="UNNAMED PRODUCT-RELATED"/>
    <property type="match status" value="1"/>
</dbReference>
<dbReference type="EMBL" id="QYUQ01000002">
    <property type="protein sequence ID" value="RJG03782.1"/>
    <property type="molecule type" value="Genomic_DNA"/>
</dbReference>
<dbReference type="SUPFAM" id="SSF53474">
    <property type="entry name" value="alpha/beta-Hydrolases"/>
    <property type="match status" value="2"/>
</dbReference>
<dbReference type="InterPro" id="IPR050955">
    <property type="entry name" value="Plant_Biomass_Hydrol_Est"/>
</dbReference>
<proteinExistence type="predicted"/>
<dbReference type="InterPro" id="IPR010126">
    <property type="entry name" value="Esterase_phb"/>
</dbReference>
<dbReference type="GO" id="GO:0005576">
    <property type="term" value="C:extracellular region"/>
    <property type="evidence" value="ECO:0007669"/>
    <property type="project" value="InterPro"/>
</dbReference>
<dbReference type="Pfam" id="PF10503">
    <property type="entry name" value="Esterase_PHB"/>
    <property type="match status" value="1"/>
</dbReference>
<reference evidence="5" key="1">
    <citation type="submission" date="2018-09" db="EMBL/GenBank/DDBJ databases">
        <authorList>
            <person name="Zhu H."/>
        </authorList>
    </citation>
    <scope>NUCLEOTIDE SEQUENCE [LARGE SCALE GENOMIC DNA]</scope>
    <source>
        <strain evidence="5">K1S02-23</strain>
    </source>
</reference>
<evidence type="ECO:0000256" key="1">
    <source>
        <dbReference type="ARBA" id="ARBA00022729"/>
    </source>
</evidence>
<evidence type="ECO:0000256" key="3">
    <source>
        <dbReference type="SAM" id="SignalP"/>
    </source>
</evidence>
<keyword evidence="5" id="KW-1185">Reference proteome</keyword>
<evidence type="ECO:0000313" key="4">
    <source>
        <dbReference type="EMBL" id="RJG03782.1"/>
    </source>
</evidence>